<keyword evidence="2" id="KW-1185">Reference proteome</keyword>
<dbReference type="Proteomes" id="UP000557307">
    <property type="component" value="Unassembled WGS sequence"/>
</dbReference>
<dbReference type="EMBL" id="JACHGF010000006">
    <property type="protein sequence ID" value="MBB5285728.1"/>
    <property type="molecule type" value="Genomic_DNA"/>
</dbReference>
<comment type="caution">
    <text evidence="1">The sequence shown here is derived from an EMBL/GenBank/DDBJ whole genome shotgun (WGS) entry which is preliminary data.</text>
</comment>
<sequence>MRNDDDRFLLLPQRLYRQLNVLLGVGNGQVLPA</sequence>
<reference evidence="1 2" key="1">
    <citation type="submission" date="2020-08" db="EMBL/GenBank/DDBJ databases">
        <title>Genomic Encyclopedia of Type Strains, Phase IV (KMG-IV): sequencing the most valuable type-strain genomes for metagenomic binning, comparative biology and taxonomic classification.</title>
        <authorList>
            <person name="Goeker M."/>
        </authorList>
    </citation>
    <scope>NUCLEOTIDE SEQUENCE [LARGE SCALE GENOMIC DNA]</scope>
    <source>
        <strain evidence="1 2">DSM 105074</strain>
    </source>
</reference>
<evidence type="ECO:0000313" key="1">
    <source>
        <dbReference type="EMBL" id="MBB5285728.1"/>
    </source>
</evidence>
<dbReference type="AlphaFoldDB" id="A0A840TZY7"/>
<proteinExistence type="predicted"/>
<gene>
    <name evidence="1" type="ORF">HNQ92_003888</name>
</gene>
<evidence type="ECO:0000313" key="2">
    <source>
        <dbReference type="Proteomes" id="UP000557307"/>
    </source>
</evidence>
<name>A0A840TZY7_9BACT</name>
<accession>A0A840TZY7</accession>
<organism evidence="1 2">
    <name type="scientific">Rhabdobacter roseus</name>
    <dbReference type="NCBI Taxonomy" id="1655419"/>
    <lineage>
        <taxon>Bacteria</taxon>
        <taxon>Pseudomonadati</taxon>
        <taxon>Bacteroidota</taxon>
        <taxon>Cytophagia</taxon>
        <taxon>Cytophagales</taxon>
        <taxon>Cytophagaceae</taxon>
        <taxon>Rhabdobacter</taxon>
    </lineage>
</organism>
<protein>
    <submittedName>
        <fullName evidence="1">Uncharacterized protein</fullName>
    </submittedName>
</protein>